<feature type="region of interest" description="Disordered" evidence="1">
    <location>
        <begin position="26"/>
        <end position="54"/>
    </location>
</feature>
<keyword evidence="3" id="KW-1185">Reference proteome</keyword>
<comment type="caution">
    <text evidence="2">The sequence shown here is derived from an EMBL/GenBank/DDBJ whole genome shotgun (WGS) entry which is preliminary data.</text>
</comment>
<evidence type="ECO:0000313" key="2">
    <source>
        <dbReference type="EMBL" id="TRX97095.1"/>
    </source>
</evidence>
<sequence>MNNYLEYSSHHDYDGFFVSEHQSSSEWSASPSAGTPMTREPSGESATSTYSNDLIRSPSSEYGAYGTSWSSVPVANHDSLSSLPMSDFRHRISSASTAYNPPYTGDYILSNESGYDTVIQDSWWNDYDFIADLEPGQDPYWKLKPGLEPTDWRPAMRAHEDKSAVE</sequence>
<dbReference type="Proteomes" id="UP000319160">
    <property type="component" value="Unassembled WGS sequence"/>
</dbReference>
<feature type="compositionally biased region" description="Polar residues" evidence="1">
    <location>
        <begin position="44"/>
        <end position="54"/>
    </location>
</feature>
<feature type="region of interest" description="Disordered" evidence="1">
    <location>
        <begin position="146"/>
        <end position="166"/>
    </location>
</feature>
<gene>
    <name evidence="2" type="ORF">FHL15_001889</name>
</gene>
<proteinExistence type="predicted"/>
<dbReference type="AlphaFoldDB" id="A0A553IA68"/>
<organism evidence="2 3">
    <name type="scientific">Xylaria flabelliformis</name>
    <dbReference type="NCBI Taxonomy" id="2512241"/>
    <lineage>
        <taxon>Eukaryota</taxon>
        <taxon>Fungi</taxon>
        <taxon>Dikarya</taxon>
        <taxon>Ascomycota</taxon>
        <taxon>Pezizomycotina</taxon>
        <taxon>Sordariomycetes</taxon>
        <taxon>Xylariomycetidae</taxon>
        <taxon>Xylariales</taxon>
        <taxon>Xylariaceae</taxon>
        <taxon>Xylaria</taxon>
    </lineage>
</organism>
<evidence type="ECO:0000313" key="3">
    <source>
        <dbReference type="Proteomes" id="UP000319160"/>
    </source>
</evidence>
<dbReference type="STRING" id="2512241.A0A553IA68"/>
<evidence type="ECO:0000256" key="1">
    <source>
        <dbReference type="SAM" id="MobiDB-lite"/>
    </source>
</evidence>
<name>A0A553IA68_9PEZI</name>
<feature type="compositionally biased region" description="Basic and acidic residues" evidence="1">
    <location>
        <begin position="157"/>
        <end position="166"/>
    </location>
</feature>
<accession>A0A553IA68</accession>
<protein>
    <submittedName>
        <fullName evidence="2">Uncharacterized protein</fullName>
    </submittedName>
</protein>
<dbReference type="OrthoDB" id="2687452at2759"/>
<dbReference type="EMBL" id="VFLP01000007">
    <property type="protein sequence ID" value="TRX97095.1"/>
    <property type="molecule type" value="Genomic_DNA"/>
</dbReference>
<reference evidence="3" key="1">
    <citation type="submission" date="2019-06" db="EMBL/GenBank/DDBJ databases">
        <title>Draft genome sequence of the griseofulvin-producing fungus Xylaria cubensis strain G536.</title>
        <authorList>
            <person name="Mead M.E."/>
            <person name="Raja H.A."/>
            <person name="Steenwyk J.L."/>
            <person name="Knowles S.L."/>
            <person name="Oberlies N.H."/>
            <person name="Rokas A."/>
        </authorList>
    </citation>
    <scope>NUCLEOTIDE SEQUENCE [LARGE SCALE GENOMIC DNA]</scope>
    <source>
        <strain evidence="3">G536</strain>
    </source>
</reference>